<name>A0A1D2V9C8_9ASCO</name>
<sequence length="52" mass="5618">MPVAPAPAPPGLQAFRQHCQLESGSCGPSEQGLYWRFASAHKCSTTTLFAQR</sequence>
<dbReference type="EMBL" id="KV454493">
    <property type="protein sequence ID" value="ODV58260.1"/>
    <property type="molecule type" value="Genomic_DNA"/>
</dbReference>
<evidence type="ECO:0000313" key="1">
    <source>
        <dbReference type="EMBL" id="ODV58260.1"/>
    </source>
</evidence>
<proteinExistence type="predicted"/>
<gene>
    <name evidence="1" type="ORF">ASCRUDRAFT_82855</name>
</gene>
<dbReference type="Proteomes" id="UP000095038">
    <property type="component" value="Unassembled WGS sequence"/>
</dbReference>
<dbReference type="GeneID" id="30968423"/>
<protein>
    <submittedName>
        <fullName evidence="1">Uncharacterized protein</fullName>
    </submittedName>
</protein>
<organism evidence="1 2">
    <name type="scientific">Ascoidea rubescens DSM 1968</name>
    <dbReference type="NCBI Taxonomy" id="1344418"/>
    <lineage>
        <taxon>Eukaryota</taxon>
        <taxon>Fungi</taxon>
        <taxon>Dikarya</taxon>
        <taxon>Ascomycota</taxon>
        <taxon>Saccharomycotina</taxon>
        <taxon>Saccharomycetes</taxon>
        <taxon>Ascoideaceae</taxon>
        <taxon>Ascoidea</taxon>
    </lineage>
</organism>
<keyword evidence="2" id="KW-1185">Reference proteome</keyword>
<dbReference type="AlphaFoldDB" id="A0A1D2V9C8"/>
<dbReference type="InParanoid" id="A0A1D2V9C8"/>
<evidence type="ECO:0000313" key="2">
    <source>
        <dbReference type="Proteomes" id="UP000095038"/>
    </source>
</evidence>
<dbReference type="RefSeq" id="XP_020044567.1">
    <property type="nucleotide sequence ID" value="XM_020194787.1"/>
</dbReference>
<accession>A0A1D2V9C8</accession>
<reference evidence="2" key="1">
    <citation type="submission" date="2016-05" db="EMBL/GenBank/DDBJ databases">
        <title>Comparative genomics of biotechnologically important yeasts.</title>
        <authorList>
            <consortium name="DOE Joint Genome Institute"/>
            <person name="Riley R."/>
            <person name="Haridas S."/>
            <person name="Wolfe K.H."/>
            <person name="Lopes M.R."/>
            <person name="Hittinger C.T."/>
            <person name="Goker M."/>
            <person name="Salamov A."/>
            <person name="Wisecaver J."/>
            <person name="Long T.M."/>
            <person name="Aerts A.L."/>
            <person name="Barry K."/>
            <person name="Choi C."/>
            <person name="Clum A."/>
            <person name="Coughlan A.Y."/>
            <person name="Deshpande S."/>
            <person name="Douglass A.P."/>
            <person name="Hanson S.J."/>
            <person name="Klenk H.-P."/>
            <person name="Labutti K."/>
            <person name="Lapidus A."/>
            <person name="Lindquist E."/>
            <person name="Lipzen A."/>
            <person name="Meier-Kolthoff J.P."/>
            <person name="Ohm R.A."/>
            <person name="Otillar R.P."/>
            <person name="Pangilinan J."/>
            <person name="Peng Y."/>
            <person name="Rokas A."/>
            <person name="Rosa C.A."/>
            <person name="Scheuner C."/>
            <person name="Sibirny A.A."/>
            <person name="Slot J.C."/>
            <person name="Stielow J.B."/>
            <person name="Sun H."/>
            <person name="Kurtzman C.P."/>
            <person name="Blackwell M."/>
            <person name="Grigoriev I.V."/>
            <person name="Jeffries T.W."/>
        </authorList>
    </citation>
    <scope>NUCLEOTIDE SEQUENCE [LARGE SCALE GENOMIC DNA]</scope>
    <source>
        <strain evidence="2">DSM 1968</strain>
    </source>
</reference>